<dbReference type="SUPFAM" id="SSF81665">
    <property type="entry name" value="Calcium ATPase, transmembrane domain M"/>
    <property type="match status" value="1"/>
</dbReference>
<evidence type="ECO:0000256" key="4">
    <source>
        <dbReference type="ARBA" id="ARBA00022741"/>
    </source>
</evidence>
<feature type="transmembrane region" description="Helical" evidence="12">
    <location>
        <begin position="1974"/>
        <end position="1993"/>
    </location>
</feature>
<keyword evidence="15" id="KW-1185">Reference proteome</keyword>
<feature type="region of interest" description="Disordered" evidence="11">
    <location>
        <begin position="1"/>
        <end position="67"/>
    </location>
</feature>
<evidence type="ECO:0000256" key="10">
    <source>
        <dbReference type="SAM" id="Coils"/>
    </source>
</evidence>
<feature type="compositionally biased region" description="Basic and acidic residues" evidence="11">
    <location>
        <begin position="28"/>
        <end position="47"/>
    </location>
</feature>
<dbReference type="Gene3D" id="3.40.50.1000">
    <property type="entry name" value="HAD superfamily/HAD-like"/>
    <property type="match status" value="1"/>
</dbReference>
<dbReference type="Gene3D" id="2.60.120.330">
    <property type="entry name" value="B-lactam Antibiotic, Isopenicillin N Synthase, Chain"/>
    <property type="match status" value="1"/>
</dbReference>
<dbReference type="EMBL" id="CAXAMN010003891">
    <property type="protein sequence ID" value="CAK9006712.1"/>
    <property type="molecule type" value="Genomic_DNA"/>
</dbReference>
<dbReference type="Pfam" id="PF00122">
    <property type="entry name" value="E1-E2_ATPase"/>
    <property type="match status" value="1"/>
</dbReference>
<dbReference type="SUPFAM" id="SSF81660">
    <property type="entry name" value="Metal cation-transporting ATPase, ATP-binding domain N"/>
    <property type="match status" value="1"/>
</dbReference>
<reference evidence="14 15" key="1">
    <citation type="submission" date="2024-02" db="EMBL/GenBank/DDBJ databases">
        <authorList>
            <person name="Chen Y."/>
            <person name="Shah S."/>
            <person name="Dougan E. K."/>
            <person name="Thang M."/>
            <person name="Chan C."/>
        </authorList>
    </citation>
    <scope>NUCLEOTIDE SEQUENCE [LARGE SCALE GENOMIC DNA]</scope>
</reference>
<evidence type="ECO:0000256" key="3">
    <source>
        <dbReference type="ARBA" id="ARBA00022723"/>
    </source>
</evidence>
<keyword evidence="8 12" id="KW-1133">Transmembrane helix</keyword>
<keyword evidence="6" id="KW-0460">Magnesium</keyword>
<dbReference type="PROSITE" id="PS51471">
    <property type="entry name" value="FE2OG_OXY"/>
    <property type="match status" value="1"/>
</dbReference>
<dbReference type="InterPro" id="IPR005123">
    <property type="entry name" value="Oxoglu/Fe-dep_dioxygenase_dom"/>
</dbReference>
<dbReference type="SUPFAM" id="SSF81653">
    <property type="entry name" value="Calcium ATPase, transduction domain A"/>
    <property type="match status" value="1"/>
</dbReference>
<evidence type="ECO:0000313" key="14">
    <source>
        <dbReference type="EMBL" id="CAK9006712.1"/>
    </source>
</evidence>
<organism evidence="14 15">
    <name type="scientific">Durusdinium trenchii</name>
    <dbReference type="NCBI Taxonomy" id="1381693"/>
    <lineage>
        <taxon>Eukaryota</taxon>
        <taxon>Sar</taxon>
        <taxon>Alveolata</taxon>
        <taxon>Dinophyceae</taxon>
        <taxon>Suessiales</taxon>
        <taxon>Symbiodiniaceae</taxon>
        <taxon>Durusdinium</taxon>
    </lineage>
</organism>
<dbReference type="PROSITE" id="PS00154">
    <property type="entry name" value="ATPASE_E1_E2"/>
    <property type="match status" value="1"/>
</dbReference>
<dbReference type="SFLD" id="SFLDF00027">
    <property type="entry name" value="p-type_atpase"/>
    <property type="match status" value="1"/>
</dbReference>
<evidence type="ECO:0000256" key="5">
    <source>
        <dbReference type="ARBA" id="ARBA00022840"/>
    </source>
</evidence>
<dbReference type="Gene3D" id="3.40.1110.10">
    <property type="entry name" value="Calcium-transporting ATPase, cytoplasmic domain N"/>
    <property type="match status" value="1"/>
</dbReference>
<keyword evidence="9 12" id="KW-0472">Membrane</keyword>
<feature type="compositionally biased region" description="Acidic residues" evidence="11">
    <location>
        <begin position="50"/>
        <end position="63"/>
    </location>
</feature>
<dbReference type="SUPFAM" id="SSF51197">
    <property type="entry name" value="Clavaminate synthase-like"/>
    <property type="match status" value="1"/>
</dbReference>
<dbReference type="InterPro" id="IPR023214">
    <property type="entry name" value="HAD_sf"/>
</dbReference>
<evidence type="ECO:0000256" key="12">
    <source>
        <dbReference type="SAM" id="Phobius"/>
    </source>
</evidence>
<evidence type="ECO:0000256" key="8">
    <source>
        <dbReference type="ARBA" id="ARBA00022989"/>
    </source>
</evidence>
<evidence type="ECO:0000256" key="2">
    <source>
        <dbReference type="ARBA" id="ARBA00022692"/>
    </source>
</evidence>
<evidence type="ECO:0000256" key="7">
    <source>
        <dbReference type="ARBA" id="ARBA00022967"/>
    </source>
</evidence>
<dbReference type="Gene3D" id="2.70.150.10">
    <property type="entry name" value="Calcium-transporting ATPase, cytoplasmic transduction domain A"/>
    <property type="match status" value="1"/>
</dbReference>
<protein>
    <recommendedName>
        <fullName evidence="13">Fe2OG dioxygenase domain-containing protein</fullName>
    </recommendedName>
</protein>
<dbReference type="Proteomes" id="UP001642484">
    <property type="component" value="Unassembled WGS sequence"/>
</dbReference>
<dbReference type="InterPro" id="IPR059000">
    <property type="entry name" value="ATPase_P-type_domA"/>
</dbReference>
<gene>
    <name evidence="14" type="ORF">CCMP2556_LOCUS8535</name>
</gene>
<comment type="caution">
    <text evidence="14">The sequence shown here is derived from an EMBL/GenBank/DDBJ whole genome shotgun (WGS) entry which is preliminary data.</text>
</comment>
<feature type="coiled-coil region" evidence="10">
    <location>
        <begin position="1277"/>
        <end position="1304"/>
    </location>
</feature>
<keyword evidence="2 12" id="KW-0812">Transmembrane</keyword>
<dbReference type="SFLD" id="SFLDG00002">
    <property type="entry name" value="C1.7:_P-type_atpase_like"/>
    <property type="match status" value="1"/>
</dbReference>
<proteinExistence type="predicted"/>
<keyword evidence="4" id="KW-0547">Nucleotide-binding</keyword>
<dbReference type="PRINTS" id="PR00119">
    <property type="entry name" value="CATATPASE"/>
</dbReference>
<accession>A0ABP0IX69</accession>
<dbReference type="InterPro" id="IPR006544">
    <property type="entry name" value="P-type_TPase_V"/>
</dbReference>
<dbReference type="InterPro" id="IPR044492">
    <property type="entry name" value="P_typ_ATPase_HD_dom"/>
</dbReference>
<dbReference type="InterPro" id="IPR018303">
    <property type="entry name" value="ATPase_P-typ_P_site"/>
</dbReference>
<evidence type="ECO:0000259" key="13">
    <source>
        <dbReference type="PROSITE" id="PS51471"/>
    </source>
</evidence>
<keyword evidence="5" id="KW-0067">ATP-binding</keyword>
<name>A0ABP0IX69_9DINO</name>
<dbReference type="SUPFAM" id="SSF56784">
    <property type="entry name" value="HAD-like"/>
    <property type="match status" value="1"/>
</dbReference>
<evidence type="ECO:0000313" key="15">
    <source>
        <dbReference type="Proteomes" id="UP001642484"/>
    </source>
</evidence>
<evidence type="ECO:0000256" key="1">
    <source>
        <dbReference type="ARBA" id="ARBA00004141"/>
    </source>
</evidence>
<dbReference type="Pfam" id="PF13246">
    <property type="entry name" value="Cation_ATPase"/>
    <property type="match status" value="1"/>
</dbReference>
<evidence type="ECO:0000256" key="6">
    <source>
        <dbReference type="ARBA" id="ARBA00022842"/>
    </source>
</evidence>
<evidence type="ECO:0000256" key="9">
    <source>
        <dbReference type="ARBA" id="ARBA00023136"/>
    </source>
</evidence>
<dbReference type="PANTHER" id="PTHR45630:SF6">
    <property type="entry name" value="CATION-TRANSPORTING P-TYPE ATPASE N-TERMINAL DOMAIN-CONTAINING PROTEIN"/>
    <property type="match status" value="1"/>
</dbReference>
<dbReference type="InterPro" id="IPR036412">
    <property type="entry name" value="HAD-like_sf"/>
</dbReference>
<sequence>MINEGYGGYGVGLHENHGDMDGQAASVSKDEDSRPTHDSEATSKDSELSNTDESESASEDTDSDVSCKVEDIEDVPTVSLQHLRQADPTAVEVTASALKHHGFAWLDVGSDRSMETPHGSTGAVGLSNSSALLAELEDFLTKNERQGSPHAMQGHFSAAHKDGLRIVTGSYAENDLQLPKTVQEKLTCLALELDEAQKDVIQALAHTLQYRSAQDLGERLDIPLLCPEQGRLRPYGLLDVVRYHANGPEVVVAPHVDPGLLILSLPCAVPGLELKDASGSWRAVPPGLGVLWAGQAAAGWRGGLHRVKASPAPRFSAWHELCSRSQLCPPMLQFLEENALELKLGDTRGTPAVLALLQEHEDHLNVNMLQRRGVPVGKAPLALRRARQLSWQRFRPDQPPRVWRLVSGVRGRSVGVPHVHSDGGIHLIQCPTNQPWRSYRDSEGEVEDDNFFTQELRTPVQYAAQSTEVALAPALSVMARAVLCISWVVFSCAAQPSSGIEVYTGQGWLSAAMAEGAQRAAERPARELCQVERPSGPPLLFTFEGQMKSSLGVDHGAMIEDLMSRVLPLPSFWLPTMPISSLTTRLQRAYRRATMQTSADVPDDAADAAMDPRSALVALHGSAYPSQLCPRSCRRAEECFRCPEPTKNQSALRKICEDFLVDRRLELAIVDTGGPGLEEWFVLEAYCRRLVEHEMEMAWPALGPTERLRGEYRLRAARGLDPRTSAAFARRAVARGAGSNVAEDLSSDLHIQLRCRMSRRRWDPDRSARCGVKRRWEWRKRKAVPKDKYGPNIFDLPKPTFIQLYQKQLISPLVIFQLFSSALWVMDTMWRYTCFTLGSILLFEASTVFQRLKSMATLRGMSTKSFNAWSPSLRQVYVFRCGTWEDRPIEDLLPGDLISLHTKLVNLRADEHQPETEGEKPPEKKDRQMIFDTLVPCDCLIINGSAIVNEATLTGESVPQMKDAMGHGTDPDLVVDCFGTHRIHALFSGTSLIQTTAPERVRKSKSDHSDPTCPPDEGILCFVLRTGFNSSQGELMRMIEFSTESVGADVVETALQLAFLLVFALVAAGYVMKSLSCELKASEDPTRPTYKTLIRCTQRLGLALRPATDATAAGRKPGAESAVRRVPGIITSVVPPSLPMQMAFAVNTALMSLLKPGGGIYCTEPFRVPYAGRVSHCFFDKTGTLTSDQMVAVGIINAGSDEAQHDPGQVKDANPMACVVIAGCHSLIEVENKLLGDPIEVAALRSISWSYQPSSSTASPTNWRAKEITIARQKTYMAGLKDDIESDKKEKEEVTKKLQELEKSCWTALGIHLFRLATEATAGYHFSSDLQRMSTICKVASSTEKCQSGVYSLVKGSPEAIAKLLVQKPSWYESSYKSMAEQGQRVLALGYARLVDATDLANKPREEVEKSLTFAGFIAFKCETRKDSMLVIRSLQDSSHTCVMLTGDAPLTALSVAVEVGIATFDPQKALVLAECGESVEWSLVLRGQSKDWEWRPAITSANSKAEPVKFEASGIQKLSESCDLIITGAPLERAWQMEDSAVMQAQLSSVKIFARLSPFQKEQIIQAVRRSEKSYSFMCGDGGNDVGALKEAGRLKADVGLALLSGFGNANVDAKGEEGDKKEATDGKAEDALEAVRKENQQKAQEIMQKSKVEMERKRKDLVSKQQEWIQDGHVVSSAFPLRRGAAASVRSDAAREELEARKARGEDVGVMAQFGAMKAVMGRLQTEMKKEQEMQQKKHGNAFAAGAAKWAEGLDSMEDTPMVQLGDASTAAPFTTRTPSISSVVDIIRQGRCTLLSAVQQMQMMMLESMIAAYTMSTMSVDGTRPSEPQMMASGVFVGIASLAFSFARPLDRMHPVRPLSSVFHPANLFSMLGQLAIHLFCMVYIANLAKEVMGEEAVRDIIEFEKERNKRNEAMTEEEMSEWNWFSSVPFKSNLLNTCCWLVETAQQVSVIFVNYKGRPWMKGLLENQPLFLSLFVCIGMVAVCAWGVIPFLNSTLNLEVVPEELRMKAGSYGVVEDGQLETCPAPLGLKSLETSLKSPKRDPVVSIGDTV</sequence>
<feature type="compositionally biased region" description="Gly residues" evidence="11">
    <location>
        <begin position="1"/>
        <end position="11"/>
    </location>
</feature>
<dbReference type="InterPro" id="IPR008250">
    <property type="entry name" value="ATPase_P-typ_transduc_dom_A_sf"/>
</dbReference>
<dbReference type="PANTHER" id="PTHR45630">
    <property type="entry name" value="CATION-TRANSPORTING ATPASE-RELATED"/>
    <property type="match status" value="1"/>
</dbReference>
<dbReference type="InterPro" id="IPR023298">
    <property type="entry name" value="ATPase_P-typ_TM_dom_sf"/>
</dbReference>
<comment type="subcellular location">
    <subcellularLocation>
        <location evidence="1">Membrane</location>
        <topology evidence="1">Multi-pass membrane protein</topology>
    </subcellularLocation>
</comment>
<keyword evidence="3" id="KW-0479">Metal-binding</keyword>
<dbReference type="InterPro" id="IPR027443">
    <property type="entry name" value="IPNS-like_sf"/>
</dbReference>
<dbReference type="InterPro" id="IPR023299">
    <property type="entry name" value="ATPase_P-typ_cyto_dom_N"/>
</dbReference>
<feature type="domain" description="Fe2OG dioxygenase" evidence="13">
    <location>
        <begin position="233"/>
        <end position="327"/>
    </location>
</feature>
<evidence type="ECO:0000256" key="11">
    <source>
        <dbReference type="SAM" id="MobiDB-lite"/>
    </source>
</evidence>
<dbReference type="SFLD" id="SFLDS00003">
    <property type="entry name" value="Haloacid_Dehalogenase"/>
    <property type="match status" value="1"/>
</dbReference>
<feature type="transmembrane region" description="Helical" evidence="12">
    <location>
        <begin position="1871"/>
        <end position="1892"/>
    </location>
</feature>
<keyword evidence="7" id="KW-1278">Translocase</keyword>
<keyword evidence="10" id="KW-0175">Coiled coil</keyword>